<dbReference type="PANTHER" id="PTHR42788:SF2">
    <property type="entry name" value="ABC TRANSPORTER ATP-BINDING PROTEIN"/>
    <property type="match status" value="1"/>
</dbReference>
<name>A0A6J7IQD6_9ZZZZ</name>
<dbReference type="InterPro" id="IPR027417">
    <property type="entry name" value="P-loop_NTPase"/>
</dbReference>
<dbReference type="InterPro" id="IPR050166">
    <property type="entry name" value="ABC_transporter_ATP-bind"/>
</dbReference>
<dbReference type="CDD" id="cd03293">
    <property type="entry name" value="ABC_NrtD_SsuB_transporters"/>
    <property type="match status" value="1"/>
</dbReference>
<dbReference type="EMBL" id="CAFBMK010000181">
    <property type="protein sequence ID" value="CAB4933508.1"/>
    <property type="molecule type" value="Genomic_DNA"/>
</dbReference>
<feature type="domain" description="ABC transporter" evidence="4">
    <location>
        <begin position="14"/>
        <end position="232"/>
    </location>
</feature>
<evidence type="ECO:0000256" key="3">
    <source>
        <dbReference type="ARBA" id="ARBA00022840"/>
    </source>
</evidence>
<keyword evidence="2" id="KW-0547">Nucleotide-binding</keyword>
<evidence type="ECO:0000259" key="4">
    <source>
        <dbReference type="PROSITE" id="PS50893"/>
    </source>
</evidence>
<dbReference type="Gene3D" id="3.40.50.300">
    <property type="entry name" value="P-loop containing nucleotide triphosphate hydrolases"/>
    <property type="match status" value="1"/>
</dbReference>
<protein>
    <submittedName>
        <fullName evidence="5">Unannotated protein</fullName>
    </submittedName>
</protein>
<organism evidence="5">
    <name type="scientific">freshwater metagenome</name>
    <dbReference type="NCBI Taxonomy" id="449393"/>
    <lineage>
        <taxon>unclassified sequences</taxon>
        <taxon>metagenomes</taxon>
        <taxon>ecological metagenomes</taxon>
    </lineage>
</organism>
<dbReference type="PANTHER" id="PTHR42788">
    <property type="entry name" value="TAURINE IMPORT ATP-BINDING PROTEIN-RELATED"/>
    <property type="match status" value="1"/>
</dbReference>
<gene>
    <name evidence="5" type="ORF">UFOPK3564_02514</name>
</gene>
<proteinExistence type="predicted"/>
<reference evidence="5" key="1">
    <citation type="submission" date="2020-05" db="EMBL/GenBank/DDBJ databases">
        <authorList>
            <person name="Chiriac C."/>
            <person name="Salcher M."/>
            <person name="Ghai R."/>
            <person name="Kavagutti S V."/>
        </authorList>
    </citation>
    <scope>NUCLEOTIDE SEQUENCE</scope>
</reference>
<dbReference type="InterPro" id="IPR003439">
    <property type="entry name" value="ABC_transporter-like_ATP-bd"/>
</dbReference>
<dbReference type="PROSITE" id="PS50893">
    <property type="entry name" value="ABC_TRANSPORTER_2"/>
    <property type="match status" value="1"/>
</dbReference>
<dbReference type="SMART" id="SM00382">
    <property type="entry name" value="AAA"/>
    <property type="match status" value="1"/>
</dbReference>
<dbReference type="AlphaFoldDB" id="A0A6J7IQD6"/>
<dbReference type="Pfam" id="PF00005">
    <property type="entry name" value="ABC_tran"/>
    <property type="match status" value="1"/>
</dbReference>
<keyword evidence="1" id="KW-0813">Transport</keyword>
<evidence type="ECO:0000313" key="5">
    <source>
        <dbReference type="EMBL" id="CAB4933508.1"/>
    </source>
</evidence>
<accession>A0A6J7IQD6</accession>
<dbReference type="GO" id="GO:0016887">
    <property type="term" value="F:ATP hydrolysis activity"/>
    <property type="evidence" value="ECO:0007669"/>
    <property type="project" value="InterPro"/>
</dbReference>
<dbReference type="SUPFAM" id="SSF52540">
    <property type="entry name" value="P-loop containing nucleoside triphosphate hydrolases"/>
    <property type="match status" value="1"/>
</dbReference>
<evidence type="ECO:0000256" key="1">
    <source>
        <dbReference type="ARBA" id="ARBA00022448"/>
    </source>
</evidence>
<keyword evidence="3" id="KW-0067">ATP-binding</keyword>
<dbReference type="GO" id="GO:0005524">
    <property type="term" value="F:ATP binding"/>
    <property type="evidence" value="ECO:0007669"/>
    <property type="project" value="UniProtKB-KW"/>
</dbReference>
<evidence type="ECO:0000256" key="2">
    <source>
        <dbReference type="ARBA" id="ARBA00022741"/>
    </source>
</evidence>
<dbReference type="PROSITE" id="PS00211">
    <property type="entry name" value="ABC_TRANSPORTER_1"/>
    <property type="match status" value="1"/>
</dbReference>
<dbReference type="InterPro" id="IPR003593">
    <property type="entry name" value="AAA+_ATPase"/>
</dbReference>
<sequence length="264" mass="27941">MTDATLPAGEAAPLVARDVRLALGDLPVLDGIDLEVGRGEVVALVGPSGCGKSTLLELVCGLLAADSGTLRTRPAALMPQRDLLLPWLDARDNVALPLRIAGTGRREARARAGELLDRVELGGFARSRPDQLSGGMRQRVAFLRALATERELLCLDEPFGALDAITREELRAWLSGLLDARPRSVLLVTHDVEEAVLLGDRVVVLSPRPARVTDVIDVAAPRGARDTGGTPVPRDPTDPALVAARRAVRDALHAAIAADRGRAA</sequence>
<dbReference type="InterPro" id="IPR017871">
    <property type="entry name" value="ABC_transporter-like_CS"/>
</dbReference>